<evidence type="ECO:0000313" key="2">
    <source>
        <dbReference type="Proteomes" id="UP000318081"/>
    </source>
</evidence>
<dbReference type="EMBL" id="CP036432">
    <property type="protein sequence ID" value="QDV84947.1"/>
    <property type="molecule type" value="Genomic_DNA"/>
</dbReference>
<reference evidence="1 2" key="1">
    <citation type="submission" date="2019-02" db="EMBL/GenBank/DDBJ databases">
        <title>Deep-cultivation of Planctomycetes and their phenomic and genomic characterization uncovers novel biology.</title>
        <authorList>
            <person name="Wiegand S."/>
            <person name="Jogler M."/>
            <person name="Boedeker C."/>
            <person name="Pinto D."/>
            <person name="Vollmers J."/>
            <person name="Rivas-Marin E."/>
            <person name="Kohn T."/>
            <person name="Peeters S.H."/>
            <person name="Heuer A."/>
            <person name="Rast P."/>
            <person name="Oberbeckmann S."/>
            <person name="Bunk B."/>
            <person name="Jeske O."/>
            <person name="Meyerdierks A."/>
            <person name="Storesund J.E."/>
            <person name="Kallscheuer N."/>
            <person name="Luecker S."/>
            <person name="Lage O.M."/>
            <person name="Pohl T."/>
            <person name="Merkel B.J."/>
            <person name="Hornburger P."/>
            <person name="Mueller R.-W."/>
            <person name="Bruemmer F."/>
            <person name="Labrenz M."/>
            <person name="Spormann A.M."/>
            <person name="Op den Camp H."/>
            <person name="Overmann J."/>
            <person name="Amann R."/>
            <person name="Jetten M.S.M."/>
            <person name="Mascher T."/>
            <person name="Medema M.H."/>
            <person name="Devos D.P."/>
            <person name="Kaster A.-K."/>
            <person name="Ovreas L."/>
            <person name="Rohde M."/>
            <person name="Galperin M.Y."/>
            <person name="Jogler C."/>
        </authorList>
    </citation>
    <scope>NUCLEOTIDE SEQUENCE [LARGE SCALE GENOMIC DNA]</scope>
    <source>
        <strain evidence="1 2">TBK1r</strain>
    </source>
</reference>
<gene>
    <name evidence="1" type="ORF">TBK1r_38990</name>
</gene>
<name>A0ABX5XTM3_9BACT</name>
<accession>A0ABX5XTM3</accession>
<protein>
    <submittedName>
        <fullName evidence="1">Uncharacterized protein</fullName>
    </submittedName>
</protein>
<organism evidence="1 2">
    <name type="scientific">Stieleria magnilauensis</name>
    <dbReference type="NCBI Taxonomy" id="2527963"/>
    <lineage>
        <taxon>Bacteria</taxon>
        <taxon>Pseudomonadati</taxon>
        <taxon>Planctomycetota</taxon>
        <taxon>Planctomycetia</taxon>
        <taxon>Pirellulales</taxon>
        <taxon>Pirellulaceae</taxon>
        <taxon>Stieleria</taxon>
    </lineage>
</organism>
<evidence type="ECO:0000313" key="1">
    <source>
        <dbReference type="EMBL" id="QDV84947.1"/>
    </source>
</evidence>
<proteinExistence type="predicted"/>
<sequence>MSNEYQALGIYGTSGEELSTNGTNNTNECAAAELASVSSANELRSIRACGGTGIDLRQSFNTTSISRVEAMSSFRSDHGE</sequence>
<keyword evidence="2" id="KW-1185">Reference proteome</keyword>
<dbReference type="Proteomes" id="UP000318081">
    <property type="component" value="Chromosome"/>
</dbReference>